<feature type="transmembrane region" description="Helical" evidence="6">
    <location>
        <begin position="140"/>
        <end position="165"/>
    </location>
</feature>
<keyword evidence="5 6" id="KW-0472">Membrane</keyword>
<accession>A0AAW3ZUD9</accession>
<evidence type="ECO:0000313" key="8">
    <source>
        <dbReference type="Proteomes" id="UP000650616"/>
    </source>
</evidence>
<dbReference type="GO" id="GO:0005886">
    <property type="term" value="C:plasma membrane"/>
    <property type="evidence" value="ECO:0007669"/>
    <property type="project" value="UniProtKB-SubCell"/>
</dbReference>
<evidence type="ECO:0000256" key="3">
    <source>
        <dbReference type="ARBA" id="ARBA00022692"/>
    </source>
</evidence>
<feature type="transmembrane region" description="Helical" evidence="6">
    <location>
        <begin position="109"/>
        <end position="134"/>
    </location>
</feature>
<dbReference type="Proteomes" id="UP000650616">
    <property type="component" value="Unassembled WGS sequence"/>
</dbReference>
<dbReference type="RefSeq" id="WP_170016635.1">
    <property type="nucleotide sequence ID" value="NZ_CP012545.1"/>
</dbReference>
<reference evidence="7 8" key="1">
    <citation type="submission" date="2015-08" db="EMBL/GenBank/DDBJ databases">
        <title>Comparative genomics of the Campylobacter concisus group.</title>
        <authorList>
            <person name="Yee E."/>
            <person name="Chapman M.H."/>
            <person name="Huynh S."/>
            <person name="Bono J.L."/>
            <person name="On S.L."/>
            <person name="St Leger J."/>
            <person name="Foster G."/>
            <person name="Parker C.T."/>
            <person name="Miller W.G."/>
        </authorList>
    </citation>
    <scope>NUCLEOTIDE SEQUENCE [LARGE SCALE GENOMIC DNA]</scope>
    <source>
        <strain evidence="7 8">RM9337</strain>
    </source>
</reference>
<comment type="subcellular location">
    <subcellularLocation>
        <location evidence="1">Cell membrane</location>
        <topology evidence="1">Multi-pass membrane protein</topology>
    </subcellularLocation>
</comment>
<keyword evidence="4 6" id="KW-1133">Transmembrane helix</keyword>
<evidence type="ECO:0000256" key="4">
    <source>
        <dbReference type="ARBA" id="ARBA00022989"/>
    </source>
</evidence>
<evidence type="ECO:0000256" key="6">
    <source>
        <dbReference type="SAM" id="Phobius"/>
    </source>
</evidence>
<keyword evidence="3 6" id="KW-0812">Transmembrane</keyword>
<proteinExistence type="predicted"/>
<evidence type="ECO:0000256" key="5">
    <source>
        <dbReference type="ARBA" id="ARBA00023136"/>
    </source>
</evidence>
<dbReference type="GO" id="GO:0042970">
    <property type="term" value="F:homoserine transmembrane transporter activity"/>
    <property type="evidence" value="ECO:0007669"/>
    <property type="project" value="TreeGrafter"/>
</dbReference>
<gene>
    <name evidence="7" type="ORF">CCAL9337_06885</name>
</gene>
<dbReference type="PANTHER" id="PTHR30086">
    <property type="entry name" value="ARGININE EXPORTER PROTEIN ARGO"/>
    <property type="match status" value="1"/>
</dbReference>
<protein>
    <submittedName>
        <fullName evidence="7">LysE family translocator</fullName>
    </submittedName>
</protein>
<feature type="transmembrane region" description="Helical" evidence="6">
    <location>
        <begin position="6"/>
        <end position="28"/>
    </location>
</feature>
<evidence type="ECO:0000256" key="1">
    <source>
        <dbReference type="ARBA" id="ARBA00004651"/>
    </source>
</evidence>
<sequence length="198" mass="22229">MNYLLFVVTFFPISFMPGINMTLALSVGMSIGYMRAIPMILGQLVGVVLVSFLCILGAATLLIRYEFVFEMIRICGAIYIIYLGIMLFFSRGKLSVKSYKGDMNKRTLFTQGLIISFSNPKAWIFFAAILPPFLDKQDPFGTGMCLLVFLLALVEFTCLSIYSLGGAALKRILFNHLRMLEIFTASLMCFIGIWMILS</sequence>
<dbReference type="InterPro" id="IPR001123">
    <property type="entry name" value="LeuE-type"/>
</dbReference>
<feature type="transmembrane region" description="Helical" evidence="6">
    <location>
        <begin position="71"/>
        <end position="89"/>
    </location>
</feature>
<keyword evidence="8" id="KW-1185">Reference proteome</keyword>
<dbReference type="AlphaFoldDB" id="A0AAW3ZUD9"/>
<dbReference type="Pfam" id="PF01810">
    <property type="entry name" value="LysE"/>
    <property type="match status" value="1"/>
</dbReference>
<evidence type="ECO:0000256" key="2">
    <source>
        <dbReference type="ARBA" id="ARBA00022475"/>
    </source>
</evidence>
<dbReference type="PANTHER" id="PTHR30086:SF5">
    <property type="entry name" value="HOMOGENTISATE EXPORT PROTEIN"/>
    <property type="match status" value="1"/>
</dbReference>
<name>A0AAW3ZUD9_9BACT</name>
<comment type="caution">
    <text evidence="7">The sequence shown here is derived from an EMBL/GenBank/DDBJ whole genome shotgun (WGS) entry which is preliminary data.</text>
</comment>
<evidence type="ECO:0000313" key="7">
    <source>
        <dbReference type="EMBL" id="MBE3608447.1"/>
    </source>
</evidence>
<organism evidence="7 8">
    <name type="scientific">Campylobacter californiensis</name>
    <dbReference type="NCBI Taxonomy" id="1032243"/>
    <lineage>
        <taxon>Bacteria</taxon>
        <taxon>Pseudomonadati</taxon>
        <taxon>Campylobacterota</taxon>
        <taxon>Epsilonproteobacteria</taxon>
        <taxon>Campylobacterales</taxon>
        <taxon>Campylobacteraceae</taxon>
        <taxon>Campylobacter</taxon>
    </lineage>
</organism>
<keyword evidence="2" id="KW-1003">Cell membrane</keyword>
<feature type="transmembrane region" description="Helical" evidence="6">
    <location>
        <begin position="40"/>
        <end position="65"/>
    </location>
</feature>
<feature type="transmembrane region" description="Helical" evidence="6">
    <location>
        <begin position="177"/>
        <end position="197"/>
    </location>
</feature>
<dbReference type="EMBL" id="LIWG01000008">
    <property type="protein sequence ID" value="MBE3608447.1"/>
    <property type="molecule type" value="Genomic_DNA"/>
</dbReference>